<dbReference type="InterPro" id="IPR051472">
    <property type="entry name" value="T3SS_Stator/FliH"/>
</dbReference>
<evidence type="ECO:0000256" key="2">
    <source>
        <dbReference type="ARBA" id="ARBA00006602"/>
    </source>
</evidence>
<comment type="similarity">
    <text evidence="2">Belongs to the FliH family.</text>
</comment>
<dbReference type="GO" id="GO:0044781">
    <property type="term" value="P:bacterial-type flagellum organization"/>
    <property type="evidence" value="ECO:0007669"/>
    <property type="project" value="UniProtKB-KW"/>
</dbReference>
<dbReference type="InterPro" id="IPR018035">
    <property type="entry name" value="Flagellar_FliH/T3SS_HrpE"/>
</dbReference>
<dbReference type="NCBIfam" id="TIGR03825">
    <property type="entry name" value="FliH_bacil"/>
    <property type="match status" value="1"/>
</dbReference>
<dbReference type="PANTHER" id="PTHR34982">
    <property type="entry name" value="YOP PROTEINS TRANSLOCATION PROTEIN L"/>
    <property type="match status" value="1"/>
</dbReference>
<comment type="caution">
    <text evidence="10">The sequence shown here is derived from an EMBL/GenBank/DDBJ whole genome shotgun (WGS) entry which is preliminary data.</text>
</comment>
<keyword evidence="5" id="KW-0653">Protein transport</keyword>
<dbReference type="Pfam" id="PF02108">
    <property type="entry name" value="FliH"/>
    <property type="match status" value="1"/>
</dbReference>
<evidence type="ECO:0000259" key="9">
    <source>
        <dbReference type="Pfam" id="PF02108"/>
    </source>
</evidence>
<keyword evidence="6" id="KW-1006">Bacterial flagellum protein export</keyword>
<dbReference type="PANTHER" id="PTHR34982:SF1">
    <property type="entry name" value="FLAGELLAR ASSEMBLY PROTEIN FLIH"/>
    <property type="match status" value="1"/>
</dbReference>
<evidence type="ECO:0000256" key="6">
    <source>
        <dbReference type="ARBA" id="ARBA00023225"/>
    </source>
</evidence>
<protein>
    <recommendedName>
        <fullName evidence="7">Flagellar assembly protein FliH</fullName>
    </recommendedName>
</protein>
<dbReference type="GO" id="GO:0005829">
    <property type="term" value="C:cytosol"/>
    <property type="evidence" value="ECO:0007669"/>
    <property type="project" value="TreeGrafter"/>
</dbReference>
<keyword evidence="3" id="KW-0813">Transport</keyword>
<feature type="coiled-coil region" evidence="8">
    <location>
        <begin position="111"/>
        <end position="138"/>
    </location>
</feature>
<comment type="function">
    <text evidence="1">Needed for flagellar regrowth and assembly.</text>
</comment>
<dbReference type="STRING" id="889306.KP78_24290"/>
<evidence type="ECO:0000256" key="5">
    <source>
        <dbReference type="ARBA" id="ARBA00022927"/>
    </source>
</evidence>
<evidence type="ECO:0000256" key="4">
    <source>
        <dbReference type="ARBA" id="ARBA00022795"/>
    </source>
</evidence>
<dbReference type="InterPro" id="IPR022524">
    <property type="entry name" value="FliH_Bacilli"/>
</dbReference>
<evidence type="ECO:0000313" key="10">
    <source>
        <dbReference type="EMBL" id="KIL44885.1"/>
    </source>
</evidence>
<keyword evidence="4" id="KW-1005">Bacterial flagellum biogenesis</keyword>
<feature type="domain" description="Flagellar assembly protein FliH/Type III secretion system HrpE" evidence="9">
    <location>
        <begin position="117"/>
        <end position="244"/>
    </location>
</feature>
<dbReference type="AlphaFoldDB" id="A0A0C2R3P7"/>
<accession>A0A0C2R3P7</accession>
<dbReference type="PATRIC" id="fig|889306.3.peg.2441"/>
<keyword evidence="11" id="KW-1185">Reference proteome</keyword>
<dbReference type="RefSeq" id="WP_041089050.1">
    <property type="nucleotide sequence ID" value="NZ_JXRP01000018.1"/>
</dbReference>
<keyword evidence="8" id="KW-0175">Coiled coil</keyword>
<dbReference type="Proteomes" id="UP000031938">
    <property type="component" value="Unassembled WGS sequence"/>
</dbReference>
<gene>
    <name evidence="10" type="ORF">KP78_24290</name>
</gene>
<organism evidence="10 11">
    <name type="scientific">Jeotgalibacillus soli</name>
    <dbReference type="NCBI Taxonomy" id="889306"/>
    <lineage>
        <taxon>Bacteria</taxon>
        <taxon>Bacillati</taxon>
        <taxon>Bacillota</taxon>
        <taxon>Bacilli</taxon>
        <taxon>Bacillales</taxon>
        <taxon>Caryophanaceae</taxon>
        <taxon>Jeotgalibacillus</taxon>
    </lineage>
</organism>
<sequence length="256" mass="29371">MSRIIKSQSVGISLKEAKSIPFLPLDFSEPHLNDSLQWTVDQAKKESTQLIADAQKRSQLIIKQAEDRAAELSSQIQQQQLGWEEERTLLQQDAYEKAFQLGHEEGREKGYSDLSSAIEEAKQMIAASKEAFEDHINNSEQVILQIAMKSTEKILAQVLEDKPERFLEVVKKGIKEAREMKEVKVYVALQQFTLVQQEREELRAIFPVDVQLYIYPEEELAPYQCFIESNQGRIDVSVDAQLTQMKRKLSDLLGDE</sequence>
<evidence type="ECO:0000256" key="3">
    <source>
        <dbReference type="ARBA" id="ARBA00022448"/>
    </source>
</evidence>
<evidence type="ECO:0000256" key="8">
    <source>
        <dbReference type="SAM" id="Coils"/>
    </source>
</evidence>
<dbReference type="EMBL" id="JXRP01000018">
    <property type="protein sequence ID" value="KIL44885.1"/>
    <property type="molecule type" value="Genomic_DNA"/>
</dbReference>
<evidence type="ECO:0000256" key="7">
    <source>
        <dbReference type="NCBIfam" id="TIGR03825"/>
    </source>
</evidence>
<dbReference type="OrthoDB" id="19020at2"/>
<dbReference type="GO" id="GO:0015031">
    <property type="term" value="P:protein transport"/>
    <property type="evidence" value="ECO:0007669"/>
    <property type="project" value="UniProtKB-KW"/>
</dbReference>
<name>A0A0C2R3P7_9BACL</name>
<evidence type="ECO:0000256" key="1">
    <source>
        <dbReference type="ARBA" id="ARBA00003041"/>
    </source>
</evidence>
<reference evidence="10 11" key="1">
    <citation type="submission" date="2015-01" db="EMBL/GenBank/DDBJ databases">
        <title>Genome sequencing of Jeotgalibacillus soli.</title>
        <authorList>
            <person name="Goh K.M."/>
            <person name="Chan K.-G."/>
            <person name="Yaakop A.S."/>
            <person name="Ee R."/>
            <person name="Gan H.M."/>
            <person name="Chan C.S."/>
        </authorList>
    </citation>
    <scope>NUCLEOTIDE SEQUENCE [LARGE SCALE GENOMIC DNA]</scope>
    <source>
        <strain evidence="10 11">P9</strain>
    </source>
</reference>
<evidence type="ECO:0000313" key="11">
    <source>
        <dbReference type="Proteomes" id="UP000031938"/>
    </source>
</evidence>
<proteinExistence type="inferred from homology"/>